<dbReference type="FunFam" id="1.20.5.3730:FF:000001">
    <property type="entry name" value="Zona pellucida sperm-binding protein 3 receptor"/>
    <property type="match status" value="1"/>
</dbReference>
<dbReference type="InterPro" id="IPR051277">
    <property type="entry name" value="SEZ6_CSMD_C4BPB_Regulators"/>
</dbReference>
<evidence type="ECO:0000256" key="7">
    <source>
        <dbReference type="ARBA" id="ARBA00022859"/>
    </source>
</evidence>
<evidence type="ECO:0000256" key="11">
    <source>
        <dbReference type="ARBA" id="ARBA00053212"/>
    </source>
</evidence>
<evidence type="ECO:0000313" key="16">
    <source>
        <dbReference type="EMBL" id="EHH15597.1"/>
    </source>
</evidence>
<evidence type="ECO:0000256" key="4">
    <source>
        <dbReference type="ARBA" id="ARBA00022659"/>
    </source>
</evidence>
<dbReference type="GO" id="GO:0005576">
    <property type="term" value="C:extracellular region"/>
    <property type="evidence" value="ECO:0007669"/>
    <property type="project" value="UniProtKB-SubCell"/>
</dbReference>
<keyword evidence="9 13" id="KW-1015">Disulfide bond</keyword>
<organism evidence="16">
    <name type="scientific">Macaca mulatta</name>
    <name type="common">Rhesus macaque</name>
    <dbReference type="NCBI Taxonomy" id="9544"/>
    <lineage>
        <taxon>Eukaryota</taxon>
        <taxon>Metazoa</taxon>
        <taxon>Chordata</taxon>
        <taxon>Craniata</taxon>
        <taxon>Vertebrata</taxon>
        <taxon>Euteleostomi</taxon>
        <taxon>Mammalia</taxon>
        <taxon>Eutheria</taxon>
        <taxon>Euarchontoglires</taxon>
        <taxon>Primates</taxon>
        <taxon>Haplorrhini</taxon>
        <taxon>Catarrhini</taxon>
        <taxon>Cercopithecidae</taxon>
        <taxon>Cercopithecinae</taxon>
        <taxon>Macaca</taxon>
    </lineage>
</organism>
<dbReference type="PANTHER" id="PTHR45656">
    <property type="entry name" value="PROTEIN CBR-CLEC-78"/>
    <property type="match status" value="1"/>
</dbReference>
<feature type="domain" description="Sushi" evidence="15">
    <location>
        <begin position="184"/>
        <end position="245"/>
    </location>
</feature>
<dbReference type="AlphaFoldDB" id="G7MEQ0"/>
<sequence>MDVDDFLPGRQLRAREDKAPGQPQGRQHPSALHDTLDLTVPKATVETRPRASSQKFSGCFSALGKKSAKQKAMRPSRTPSGALHRKGKMAAWPFSRLWKVSDPILFQMTLVAALLPAILGNCDPPPTLSFAAPVNITTLTETHFETGTTLKYTCRPGYARSHSDQMLTCNSDGQWTYTTFCVHKRCSNPGDLPNGHVEIKTDLLFGSEIEFSCSEGFVLIGSTTSHCEVQDRGVGWSHPLPQCEIVKCEPPPDIRNGRHSGEEDFYTYGFSVTYSCDSRFSLLGHASISCTVENKTTGVWRPSPPTCEKITCHKPDVSHGEIVSGFGPIYNYKDAIVFNCQKGFALTGSSVIRCGADSKWDPSPPACEPSSCTNLPDIPHASWETYPRPKKEDVYVVGTILRYRCHPGYKPTTDAPTTLICQKNLRWTPYQGCEALCCPEPKLDSAQITQHRKNRPANHCVYFYGDEISFSCHGIRRFSATCQADGTWSPRTPSCGDNCNFPPKIAHGHYKQASVYSFFKEEIIYECDKGYVLVGQATLSCSNSRWSAPAPRCKALCLKPELVNGRLSVDKNQYVEPENVTVQCDSGYGIVGPKSITCSENRTWYPEVPRCEWETPEGCEQVLAGKRLMQCLPNPEDVKMALEVYKLSLEIEQLELQRDRARQSTLDKEL</sequence>
<dbReference type="Pfam" id="PF18453">
    <property type="entry name" value="C4bp_oligo"/>
    <property type="match status" value="1"/>
</dbReference>
<evidence type="ECO:0000256" key="6">
    <source>
        <dbReference type="ARBA" id="ARBA00022737"/>
    </source>
</evidence>
<comment type="function">
    <text evidence="11">Controls the classical pathway of complement activation. It binds as a cofactor to C3b/C4b inactivator (C3bINA), which then hydrolyzes the complement fragment C4b. It also accelerates the degradation of the C4bC2a complex (C3 convertase) by dissociating the complement fragment C2a. Alpha chain binds C4b. It also interacts with anticoagulant protein S and with serum amyloid P component.</text>
</comment>
<dbReference type="Gene3D" id="1.20.5.3730">
    <property type="match status" value="1"/>
</dbReference>
<feature type="domain" description="Sushi" evidence="15">
    <location>
        <begin position="370"/>
        <end position="435"/>
    </location>
</feature>
<dbReference type="PANTHER" id="PTHR45656:SF4">
    <property type="entry name" value="PROTEIN CBR-CLEC-78"/>
    <property type="match status" value="1"/>
</dbReference>
<dbReference type="HOGENOM" id="CLU_020107_5_2_1"/>
<feature type="domain" description="Sushi" evidence="15">
    <location>
        <begin position="246"/>
        <end position="309"/>
    </location>
</feature>
<dbReference type="EMBL" id="CM001253">
    <property type="protein sequence ID" value="EHH15597.1"/>
    <property type="molecule type" value="Genomic_DNA"/>
</dbReference>
<evidence type="ECO:0000256" key="1">
    <source>
        <dbReference type="ARBA" id="ARBA00004613"/>
    </source>
</evidence>
<accession>G7MEQ0</accession>
<evidence type="ECO:0000256" key="10">
    <source>
        <dbReference type="ARBA" id="ARBA00023180"/>
    </source>
</evidence>
<dbReference type="Gene3D" id="2.10.70.10">
    <property type="entry name" value="Complement Module, domain 1"/>
    <property type="match status" value="8"/>
</dbReference>
<feature type="domain" description="Sushi" evidence="15">
    <location>
        <begin position="556"/>
        <end position="613"/>
    </location>
</feature>
<feature type="domain" description="Sushi" evidence="15">
    <location>
        <begin position="120"/>
        <end position="183"/>
    </location>
</feature>
<keyword evidence="5" id="KW-0732">Signal</keyword>
<name>G7MEQ0_MACMU</name>
<dbReference type="SMART" id="SM00032">
    <property type="entry name" value="CCP"/>
    <property type="match status" value="8"/>
</dbReference>
<dbReference type="GO" id="GO:0006958">
    <property type="term" value="P:complement activation, classical pathway"/>
    <property type="evidence" value="ECO:0007669"/>
    <property type="project" value="UniProtKB-KW"/>
</dbReference>
<evidence type="ECO:0000256" key="9">
    <source>
        <dbReference type="ARBA" id="ARBA00023157"/>
    </source>
</evidence>
<evidence type="ECO:0000256" key="2">
    <source>
        <dbReference type="ARBA" id="ARBA00022525"/>
    </source>
</evidence>
<keyword evidence="6" id="KW-0677">Repeat</keyword>
<dbReference type="InterPro" id="IPR040514">
    <property type="entry name" value="C4bp_oligo"/>
</dbReference>
<proteinExistence type="predicted"/>
<evidence type="ECO:0000256" key="12">
    <source>
        <dbReference type="ARBA" id="ARBA00071760"/>
    </source>
</evidence>
<reference evidence="16" key="1">
    <citation type="journal article" date="2011" name="Nat. Biotechnol.">
        <title>Genome sequencing and comparison of two nonhuman primate animal models, the cynomolgus and Chinese rhesus macaques.</title>
        <authorList>
            <person name="Yan G."/>
            <person name="Zhang G."/>
            <person name="Fang X."/>
            <person name="Zhang Y."/>
            <person name="Li C."/>
            <person name="Ling F."/>
            <person name="Cooper D.N."/>
            <person name="Li Q."/>
            <person name="Li Y."/>
            <person name="van Gool A.J."/>
            <person name="Du H."/>
            <person name="Chen J."/>
            <person name="Chen R."/>
            <person name="Zhang P."/>
            <person name="Huang Z."/>
            <person name="Thompson J.R."/>
            <person name="Meng Y."/>
            <person name="Bai Y."/>
            <person name="Wang J."/>
            <person name="Zhuo M."/>
            <person name="Wang T."/>
            <person name="Huang Y."/>
            <person name="Wei L."/>
            <person name="Li J."/>
            <person name="Wang Z."/>
            <person name="Hu H."/>
            <person name="Yang P."/>
            <person name="Le L."/>
            <person name="Stenson P.D."/>
            <person name="Li B."/>
            <person name="Liu X."/>
            <person name="Ball E.V."/>
            <person name="An N."/>
            <person name="Huang Q."/>
            <person name="Zhang Y."/>
            <person name="Fan W."/>
            <person name="Zhang X."/>
            <person name="Li Y."/>
            <person name="Wang W."/>
            <person name="Katze M.G."/>
            <person name="Su B."/>
            <person name="Nielsen R."/>
            <person name="Yang H."/>
            <person name="Wang J."/>
            <person name="Wang X."/>
            <person name="Wang J."/>
        </authorList>
    </citation>
    <scope>NUCLEOTIDE SEQUENCE [LARGE SCALE GENOMIC DNA]</scope>
    <source>
        <strain evidence="16">CR-5</strain>
    </source>
</reference>
<dbReference type="FunFam" id="2.10.70.10:FF:000055">
    <property type="entry name" value="Complement decay-accelerating factor, GPI-anchored"/>
    <property type="match status" value="1"/>
</dbReference>
<evidence type="ECO:0000256" key="8">
    <source>
        <dbReference type="ARBA" id="ARBA00022875"/>
    </source>
</evidence>
<dbReference type="CDD" id="cd00033">
    <property type="entry name" value="CCP"/>
    <property type="match status" value="8"/>
</dbReference>
<dbReference type="Proteomes" id="UP000013456">
    <property type="component" value="Chromosome 1"/>
</dbReference>
<protein>
    <recommendedName>
        <fullName evidence="12">C4b-binding protein alpha chain</fullName>
    </recommendedName>
</protein>
<gene>
    <name evidence="16" type="ORF">EGK_01711</name>
</gene>
<dbReference type="SUPFAM" id="SSF57535">
    <property type="entry name" value="Complement control module/SCR domain"/>
    <property type="match status" value="8"/>
</dbReference>
<dbReference type="Pfam" id="PF00084">
    <property type="entry name" value="Sushi"/>
    <property type="match status" value="8"/>
</dbReference>
<keyword evidence="3" id="KW-0399">Innate immunity</keyword>
<keyword evidence="8" id="KW-0180">Complement pathway</keyword>
<feature type="disulfide bond" evidence="13">
    <location>
        <begin position="154"/>
        <end position="181"/>
    </location>
</feature>
<dbReference type="InterPro" id="IPR035976">
    <property type="entry name" value="Sushi/SCR/CCP_sf"/>
</dbReference>
<feature type="domain" description="Sushi" evidence="15">
    <location>
        <begin position="310"/>
        <end position="369"/>
    </location>
</feature>
<feature type="disulfide bond" evidence="13">
    <location>
        <begin position="340"/>
        <end position="367"/>
    </location>
</feature>
<keyword evidence="7" id="KW-0391">Immunity</keyword>
<dbReference type="FunFam" id="2.10.70.10:FF:000095">
    <property type="entry name" value="Zona pellucida sperm-binding protein 3 receptor"/>
    <property type="match status" value="1"/>
</dbReference>
<feature type="disulfide bond" evidence="13">
    <location>
        <begin position="584"/>
        <end position="611"/>
    </location>
</feature>
<dbReference type="InterPro" id="IPR000436">
    <property type="entry name" value="Sushi_SCR_CCP_dom"/>
</dbReference>
<evidence type="ECO:0000256" key="3">
    <source>
        <dbReference type="ARBA" id="ARBA00022588"/>
    </source>
</evidence>
<comment type="caution">
    <text evidence="13">Lacks conserved residue(s) required for the propagation of feature annotation.</text>
</comment>
<keyword evidence="10" id="KW-0325">Glycoprotein</keyword>
<evidence type="ECO:0000259" key="15">
    <source>
        <dbReference type="PROSITE" id="PS50923"/>
    </source>
</evidence>
<feature type="domain" description="Sushi" evidence="15">
    <location>
        <begin position="497"/>
        <end position="555"/>
    </location>
</feature>
<feature type="region of interest" description="Disordered" evidence="14">
    <location>
        <begin position="1"/>
        <end position="35"/>
    </location>
</feature>
<evidence type="ECO:0000256" key="13">
    <source>
        <dbReference type="PROSITE-ProRule" id="PRU00302"/>
    </source>
</evidence>
<dbReference type="FunFam" id="2.10.70.10:FF:000014">
    <property type="entry name" value="Membrane cofactor protein"/>
    <property type="match status" value="2"/>
</dbReference>
<dbReference type="FunFam" id="2.10.70.10:FF:000070">
    <property type="entry name" value="Complement C3d receptor 2"/>
    <property type="match status" value="1"/>
</dbReference>
<dbReference type="PROSITE" id="PS50923">
    <property type="entry name" value="SUSHI"/>
    <property type="match status" value="7"/>
</dbReference>
<keyword evidence="4 13" id="KW-0768">Sushi</keyword>
<comment type="subcellular location">
    <subcellularLocation>
        <location evidence="1">Secreted</location>
    </subcellularLocation>
</comment>
<evidence type="ECO:0000256" key="5">
    <source>
        <dbReference type="ARBA" id="ARBA00022729"/>
    </source>
</evidence>
<dbReference type="GO" id="GO:0045087">
    <property type="term" value="P:innate immune response"/>
    <property type="evidence" value="ECO:0007669"/>
    <property type="project" value="UniProtKB-KW"/>
</dbReference>
<evidence type="ECO:0000256" key="14">
    <source>
        <dbReference type="SAM" id="MobiDB-lite"/>
    </source>
</evidence>
<keyword evidence="2" id="KW-0964">Secreted</keyword>